<dbReference type="GO" id="GO:0005525">
    <property type="term" value="F:GTP binding"/>
    <property type="evidence" value="ECO:0007669"/>
    <property type="project" value="UniProtKB-KW"/>
</dbReference>
<dbReference type="NCBIfam" id="TIGR00157">
    <property type="entry name" value="ribosome small subunit-dependent GTPase A"/>
    <property type="match status" value="1"/>
</dbReference>
<dbReference type="InterPro" id="IPR004881">
    <property type="entry name" value="Ribosome_biogen_GTPase_RsgA"/>
</dbReference>
<dbReference type="KEGG" id="manq:L1994_08880"/>
<accession>A0AAF0FPK9</accession>
<sequence>MKKAEFNRGKIKKIILSDLGWDEYFESSFAPYKNNYIAGRVACRQRTHYEVYIKGGYVRAGISGALKKAGKSPAVGDFAVILYQSETENYTIVNILPRKTEFSRGVSKNEGQNQIIAANVDIVFIVTSAGKDLNPRRLERYLSLVYSSGAKPVIIINKSDLSKSPDELLEKISSVCTDVSILTISALNKTGIKQLDSYLKPGITIALIGSSGVGKSTLINTLLKDYVQETCDVREYDEKGHHKTTVRQMFLLSGGGVVIDNPGLREVGIGTSGEGLSETFSDIKEFSQYCRFSDCRHKNEPGCAVIKAVSDGNISKERLETYLQLKSELRFEQEKSEIGLSRMEKKKWKSINATSRDIENIKKRMREL</sequence>
<dbReference type="Gene3D" id="1.10.40.50">
    <property type="entry name" value="Probable gtpase engc, domain 3"/>
    <property type="match status" value="1"/>
</dbReference>
<organism evidence="12 13">
    <name type="scientific">Methanomicrobium antiquum</name>
    <dbReference type="NCBI Taxonomy" id="487686"/>
    <lineage>
        <taxon>Archaea</taxon>
        <taxon>Methanobacteriati</taxon>
        <taxon>Methanobacteriota</taxon>
        <taxon>Stenosarchaea group</taxon>
        <taxon>Methanomicrobia</taxon>
        <taxon>Methanomicrobiales</taxon>
        <taxon>Methanomicrobiaceae</taxon>
        <taxon>Methanomicrobium</taxon>
    </lineage>
</organism>
<dbReference type="PANTHER" id="PTHR32120:SF10">
    <property type="entry name" value="SMALL RIBOSOMAL SUBUNIT BIOGENESIS GTPASE RSGA"/>
    <property type="match status" value="1"/>
</dbReference>
<keyword evidence="5" id="KW-0547">Nucleotide-binding</keyword>
<evidence type="ECO:0000256" key="1">
    <source>
        <dbReference type="ARBA" id="ARBA00022490"/>
    </source>
</evidence>
<keyword evidence="3" id="KW-0479">Metal-binding</keyword>
<dbReference type="GO" id="GO:0003924">
    <property type="term" value="F:GTPase activity"/>
    <property type="evidence" value="ECO:0007669"/>
    <property type="project" value="InterPro"/>
</dbReference>
<dbReference type="PROSITE" id="PS50936">
    <property type="entry name" value="ENGC_GTPASE"/>
    <property type="match status" value="1"/>
</dbReference>
<dbReference type="SUPFAM" id="SSF52540">
    <property type="entry name" value="P-loop containing nucleoside triphosphate hydrolases"/>
    <property type="match status" value="1"/>
</dbReference>
<evidence type="ECO:0000256" key="4">
    <source>
        <dbReference type="ARBA" id="ARBA00022730"/>
    </source>
</evidence>
<evidence type="ECO:0000256" key="6">
    <source>
        <dbReference type="ARBA" id="ARBA00022801"/>
    </source>
</evidence>
<dbReference type="InterPro" id="IPR010914">
    <property type="entry name" value="RsgA_GTPase_dom"/>
</dbReference>
<evidence type="ECO:0000256" key="5">
    <source>
        <dbReference type="ARBA" id="ARBA00022741"/>
    </source>
</evidence>
<keyword evidence="6" id="KW-0378">Hydrolase</keyword>
<keyword evidence="13" id="KW-1185">Reference proteome</keyword>
<evidence type="ECO:0000259" key="11">
    <source>
        <dbReference type="PROSITE" id="PS51721"/>
    </source>
</evidence>
<evidence type="ECO:0000313" key="12">
    <source>
        <dbReference type="EMBL" id="WFN36254.1"/>
    </source>
</evidence>
<evidence type="ECO:0000256" key="3">
    <source>
        <dbReference type="ARBA" id="ARBA00022723"/>
    </source>
</evidence>
<dbReference type="Proteomes" id="UP001218895">
    <property type="component" value="Chromosome"/>
</dbReference>
<dbReference type="HAMAP" id="MF_01820">
    <property type="entry name" value="GTPase_RsgA"/>
    <property type="match status" value="1"/>
</dbReference>
<evidence type="ECO:0000256" key="7">
    <source>
        <dbReference type="ARBA" id="ARBA00022833"/>
    </source>
</evidence>
<dbReference type="GeneID" id="79950508"/>
<keyword evidence="4" id="KW-0699">rRNA-binding</keyword>
<dbReference type="PROSITE" id="PS51721">
    <property type="entry name" value="G_CP"/>
    <property type="match status" value="1"/>
</dbReference>
<feature type="domain" description="CP-type G" evidence="11">
    <location>
        <begin position="108"/>
        <end position="267"/>
    </location>
</feature>
<protein>
    <submittedName>
        <fullName evidence="12">Ribosome small subunit-dependent GTPase A</fullName>
    </submittedName>
</protein>
<evidence type="ECO:0000259" key="10">
    <source>
        <dbReference type="PROSITE" id="PS50936"/>
    </source>
</evidence>
<dbReference type="Gene3D" id="3.40.50.300">
    <property type="entry name" value="P-loop containing nucleotide triphosphate hydrolases"/>
    <property type="match status" value="1"/>
</dbReference>
<dbReference type="InterPro" id="IPR027417">
    <property type="entry name" value="P-loop_NTPase"/>
</dbReference>
<dbReference type="CDD" id="cd01854">
    <property type="entry name" value="YjeQ_EngC"/>
    <property type="match status" value="1"/>
</dbReference>
<keyword evidence="1" id="KW-0963">Cytoplasm</keyword>
<dbReference type="GO" id="GO:0019843">
    <property type="term" value="F:rRNA binding"/>
    <property type="evidence" value="ECO:0007669"/>
    <property type="project" value="UniProtKB-KW"/>
</dbReference>
<gene>
    <name evidence="12" type="primary">rsgA</name>
    <name evidence="12" type="ORF">L1994_08880</name>
</gene>
<keyword evidence="9" id="KW-0342">GTP-binding</keyword>
<dbReference type="Pfam" id="PF03193">
    <property type="entry name" value="RsgA_GTPase"/>
    <property type="match status" value="1"/>
</dbReference>
<dbReference type="RefSeq" id="WP_278099092.1">
    <property type="nucleotide sequence ID" value="NZ_CP091092.1"/>
</dbReference>
<dbReference type="PANTHER" id="PTHR32120">
    <property type="entry name" value="SMALL RIBOSOMAL SUBUNIT BIOGENESIS GTPASE RSGA"/>
    <property type="match status" value="1"/>
</dbReference>
<evidence type="ECO:0000256" key="2">
    <source>
        <dbReference type="ARBA" id="ARBA00022517"/>
    </source>
</evidence>
<proteinExistence type="inferred from homology"/>
<keyword evidence="2" id="KW-0690">Ribosome biogenesis</keyword>
<keyword evidence="8" id="KW-0694">RNA-binding</keyword>
<dbReference type="EMBL" id="CP091092">
    <property type="protein sequence ID" value="WFN36254.1"/>
    <property type="molecule type" value="Genomic_DNA"/>
</dbReference>
<reference evidence="12" key="1">
    <citation type="submission" date="2022-01" db="EMBL/GenBank/DDBJ databases">
        <title>Complete genome of Methanomicrobium antiquum DSM 21220.</title>
        <authorList>
            <person name="Chen S.-C."/>
            <person name="You Y.-T."/>
            <person name="Zhou Y.-Z."/>
            <person name="Lai M.-C."/>
        </authorList>
    </citation>
    <scope>NUCLEOTIDE SEQUENCE</scope>
    <source>
        <strain evidence="12">DSM 21220</strain>
    </source>
</reference>
<dbReference type="InterPro" id="IPR030378">
    <property type="entry name" value="G_CP_dom"/>
</dbReference>
<evidence type="ECO:0000256" key="8">
    <source>
        <dbReference type="ARBA" id="ARBA00022884"/>
    </source>
</evidence>
<keyword evidence="7" id="KW-0862">Zinc</keyword>
<feature type="domain" description="EngC GTPase" evidence="10">
    <location>
        <begin position="118"/>
        <end position="265"/>
    </location>
</feature>
<evidence type="ECO:0000256" key="9">
    <source>
        <dbReference type="ARBA" id="ARBA00023134"/>
    </source>
</evidence>
<dbReference type="GO" id="GO:0046872">
    <property type="term" value="F:metal ion binding"/>
    <property type="evidence" value="ECO:0007669"/>
    <property type="project" value="UniProtKB-KW"/>
</dbReference>
<dbReference type="AlphaFoldDB" id="A0AAF0FPK9"/>
<evidence type="ECO:0000313" key="13">
    <source>
        <dbReference type="Proteomes" id="UP001218895"/>
    </source>
</evidence>
<name>A0AAF0FPK9_9EURY</name>
<dbReference type="GO" id="GO:0042254">
    <property type="term" value="P:ribosome biogenesis"/>
    <property type="evidence" value="ECO:0007669"/>
    <property type="project" value="UniProtKB-KW"/>
</dbReference>